<comment type="caution">
    <text evidence="2">The sequence shown here is derived from an EMBL/GenBank/DDBJ whole genome shotgun (WGS) entry which is preliminary data.</text>
</comment>
<name>A0ABQ5YU87_9BURK</name>
<dbReference type="RefSeq" id="WP_284281545.1">
    <property type="nucleotide sequence ID" value="NZ_BSOJ01000019.1"/>
</dbReference>
<reference evidence="3" key="1">
    <citation type="journal article" date="2019" name="Int. J. Syst. Evol. Microbiol.">
        <title>The Global Catalogue of Microorganisms (GCM) 10K type strain sequencing project: providing services to taxonomists for standard genome sequencing and annotation.</title>
        <authorList>
            <consortium name="The Broad Institute Genomics Platform"/>
            <consortium name="The Broad Institute Genome Sequencing Center for Infectious Disease"/>
            <person name="Wu L."/>
            <person name="Ma J."/>
        </authorList>
    </citation>
    <scope>NUCLEOTIDE SEQUENCE [LARGE SCALE GENOMIC DNA]</scope>
    <source>
        <strain evidence="3">NBRC 105857</strain>
    </source>
</reference>
<evidence type="ECO:0000256" key="1">
    <source>
        <dbReference type="SAM" id="SignalP"/>
    </source>
</evidence>
<protein>
    <submittedName>
        <fullName evidence="2">Lipoprotein</fullName>
    </submittedName>
</protein>
<dbReference type="InterPro" id="IPR024409">
    <property type="entry name" value="DUF3833"/>
</dbReference>
<sequence>MKYFAKIQVWSLACMLGLGLLAGCAGPTPADYANQTPKFDLKQYFNGKVDAVGMVQDRSGKVIKRFSVLLDCKWDGNNGTLNEYFEYSDGTKQTRVWHIVKDGDHYVGTAADVVGKALGEASGNALHWSYTLALPVDDSVYNIQFNDWMFQMDNKTMLNRAVMSKFGFKVGEIFLSFHKRD</sequence>
<evidence type="ECO:0000313" key="2">
    <source>
        <dbReference type="EMBL" id="GLR26861.1"/>
    </source>
</evidence>
<feature type="chain" id="PRO_5046576476" evidence="1">
    <location>
        <begin position="31"/>
        <end position="181"/>
    </location>
</feature>
<keyword evidence="1" id="KW-0732">Signal</keyword>
<dbReference type="PROSITE" id="PS51257">
    <property type="entry name" value="PROKAR_LIPOPROTEIN"/>
    <property type="match status" value="1"/>
</dbReference>
<accession>A0ABQ5YU87</accession>
<feature type="signal peptide" evidence="1">
    <location>
        <begin position="1"/>
        <end position="30"/>
    </location>
</feature>
<dbReference type="Proteomes" id="UP001156664">
    <property type="component" value="Unassembled WGS sequence"/>
</dbReference>
<keyword evidence="2" id="KW-0449">Lipoprotein</keyword>
<proteinExistence type="predicted"/>
<gene>
    <name evidence="2" type="ORF">GCM10007875_19510</name>
</gene>
<organism evidence="2 3">
    <name type="scientific">Limnobacter litoralis</name>
    <dbReference type="NCBI Taxonomy" id="481366"/>
    <lineage>
        <taxon>Bacteria</taxon>
        <taxon>Pseudomonadati</taxon>
        <taxon>Pseudomonadota</taxon>
        <taxon>Betaproteobacteria</taxon>
        <taxon>Burkholderiales</taxon>
        <taxon>Burkholderiaceae</taxon>
        <taxon>Limnobacter</taxon>
    </lineage>
</organism>
<dbReference type="EMBL" id="BSOJ01000019">
    <property type="protein sequence ID" value="GLR26861.1"/>
    <property type="molecule type" value="Genomic_DNA"/>
</dbReference>
<dbReference type="Pfam" id="PF12915">
    <property type="entry name" value="DUF3833"/>
    <property type="match status" value="1"/>
</dbReference>
<keyword evidence="3" id="KW-1185">Reference proteome</keyword>
<evidence type="ECO:0000313" key="3">
    <source>
        <dbReference type="Proteomes" id="UP001156664"/>
    </source>
</evidence>